<evidence type="ECO:0000313" key="6">
    <source>
        <dbReference type="Proteomes" id="UP000616547"/>
    </source>
</evidence>
<keyword evidence="6" id="KW-1185">Reference proteome</keyword>
<comment type="caution">
    <text evidence="5">The sequence shown here is derived from an EMBL/GenBank/DDBJ whole genome shotgun (WGS) entry which is preliminary data.</text>
</comment>
<keyword evidence="4" id="KW-0479">Metal-binding</keyword>
<dbReference type="PANTHER" id="PTHR23407">
    <property type="entry name" value="ATPASE INHIBITOR/5-FORMYLTETRAHYDROFOLATE CYCLO-LIGASE"/>
    <property type="match status" value="1"/>
</dbReference>
<evidence type="ECO:0000313" key="5">
    <source>
        <dbReference type="EMBL" id="GHW00693.1"/>
    </source>
</evidence>
<evidence type="ECO:0000256" key="2">
    <source>
        <dbReference type="ARBA" id="ARBA00022741"/>
    </source>
</evidence>
<keyword evidence="3 4" id="KW-0067">ATP-binding</keyword>
<dbReference type="InterPro" id="IPR002698">
    <property type="entry name" value="FTHF_cligase"/>
</dbReference>
<reference evidence="6" key="1">
    <citation type="submission" date="2021-01" db="EMBL/GenBank/DDBJ databases">
        <title>Draft genome sequence of Nasalis larvatus strain YZ03.</title>
        <authorList>
            <person name="Suzuki-Hashido N."/>
            <person name="Tsuchida S."/>
            <person name="Hayakawa T."/>
        </authorList>
    </citation>
    <scope>NUCLEOTIDE SEQUENCE [LARGE SCALE GENOMIC DNA]</scope>
    <source>
        <strain evidence="6">YZ03</strain>
    </source>
</reference>
<comment type="similarity">
    <text evidence="1 4">Belongs to the 5-formyltetrahydrofolate cyclo-ligase family.</text>
</comment>
<keyword evidence="2 4" id="KW-0547">Nucleotide-binding</keyword>
<comment type="cofactor">
    <cofactor evidence="4">
        <name>Mg(2+)</name>
        <dbReference type="ChEBI" id="CHEBI:18420"/>
    </cofactor>
</comment>
<dbReference type="RefSeq" id="WP_201331603.1">
    <property type="nucleotide sequence ID" value="NZ_BOCG01000649.1"/>
</dbReference>
<dbReference type="PIRSF" id="PIRSF006806">
    <property type="entry name" value="FTHF_cligase"/>
    <property type="match status" value="1"/>
</dbReference>
<comment type="catalytic activity">
    <reaction evidence="4">
        <text>(6S)-5-formyl-5,6,7,8-tetrahydrofolate + ATP = (6R)-5,10-methenyltetrahydrofolate + ADP + phosphate</text>
        <dbReference type="Rhea" id="RHEA:10488"/>
        <dbReference type="ChEBI" id="CHEBI:30616"/>
        <dbReference type="ChEBI" id="CHEBI:43474"/>
        <dbReference type="ChEBI" id="CHEBI:57455"/>
        <dbReference type="ChEBI" id="CHEBI:57457"/>
        <dbReference type="ChEBI" id="CHEBI:456216"/>
        <dbReference type="EC" id="6.3.3.2"/>
    </reaction>
</comment>
<dbReference type="PANTHER" id="PTHR23407:SF1">
    <property type="entry name" value="5-FORMYLTETRAHYDROFOLATE CYCLO-LIGASE"/>
    <property type="match status" value="1"/>
</dbReference>
<accession>A0ABQ3W2X5</accession>
<proteinExistence type="inferred from homology"/>
<protein>
    <recommendedName>
        <fullName evidence="4">5-formyltetrahydrofolate cyclo-ligase</fullName>
        <ecNumber evidence="4">6.3.3.2</ecNumber>
    </recommendedName>
</protein>
<dbReference type="Proteomes" id="UP000616547">
    <property type="component" value="Unassembled WGS sequence"/>
</dbReference>
<name>A0ABQ3W2X5_9LACO</name>
<sequence>MNKKEFRVWQRQRLEQFAASRQKQLEDQELAAQALEHPLVRQAWKIGVTMPLPLEVDTRPLLARLRAQGKQLYLAKCRPGWQLDFVKWDAGTPLQQTKFGVWEVAGDGESAQDLDLLLVPGLAFSPEGKSRIGFGGGYYDRFLAKHQVKTLALVNSAMFFPHPVWATQEHDKAMDDLIIVKEAGDE</sequence>
<keyword evidence="4" id="KW-0460">Magnesium</keyword>
<dbReference type="EC" id="6.3.3.2" evidence="4"/>
<dbReference type="InterPro" id="IPR024185">
    <property type="entry name" value="FTHF_cligase-like_sf"/>
</dbReference>
<organism evidence="5 6">
    <name type="scientific">Lactobacillus nasalidis</name>
    <dbReference type="NCBI Taxonomy" id="2797258"/>
    <lineage>
        <taxon>Bacteria</taxon>
        <taxon>Bacillati</taxon>
        <taxon>Bacillota</taxon>
        <taxon>Bacilli</taxon>
        <taxon>Lactobacillales</taxon>
        <taxon>Lactobacillaceae</taxon>
        <taxon>Lactobacillus</taxon>
    </lineage>
</organism>
<dbReference type="NCBIfam" id="TIGR02727">
    <property type="entry name" value="MTHFS_bact"/>
    <property type="match status" value="1"/>
</dbReference>
<evidence type="ECO:0000256" key="1">
    <source>
        <dbReference type="ARBA" id="ARBA00010638"/>
    </source>
</evidence>
<dbReference type="Gene3D" id="3.40.50.10420">
    <property type="entry name" value="NagB/RpiA/CoA transferase-like"/>
    <property type="match status" value="1"/>
</dbReference>
<dbReference type="EMBL" id="BOCI01000117">
    <property type="protein sequence ID" value="GHW00693.1"/>
    <property type="molecule type" value="Genomic_DNA"/>
</dbReference>
<evidence type="ECO:0000256" key="4">
    <source>
        <dbReference type="RuleBase" id="RU361279"/>
    </source>
</evidence>
<dbReference type="SUPFAM" id="SSF100950">
    <property type="entry name" value="NagB/RpiA/CoA transferase-like"/>
    <property type="match status" value="1"/>
</dbReference>
<evidence type="ECO:0000256" key="3">
    <source>
        <dbReference type="ARBA" id="ARBA00022840"/>
    </source>
</evidence>
<dbReference type="InterPro" id="IPR037171">
    <property type="entry name" value="NagB/RpiA_transferase-like"/>
</dbReference>
<gene>
    <name evidence="5" type="ORF">lacNasYZ03_03800</name>
</gene>
<dbReference type="Pfam" id="PF01812">
    <property type="entry name" value="5-FTHF_cyc-lig"/>
    <property type="match status" value="1"/>
</dbReference>